<name>W4KEU8_HETIT</name>
<dbReference type="AlphaFoldDB" id="W4KEU8"/>
<protein>
    <submittedName>
        <fullName evidence="2">Uncharacterized protein</fullName>
    </submittedName>
</protein>
<dbReference type="GeneID" id="20675950"/>
<accession>W4KEU8</accession>
<dbReference type="EMBL" id="KI925456">
    <property type="protein sequence ID" value="ETW83825.1"/>
    <property type="molecule type" value="Genomic_DNA"/>
</dbReference>
<evidence type="ECO:0000256" key="1">
    <source>
        <dbReference type="SAM" id="MobiDB-lite"/>
    </source>
</evidence>
<evidence type="ECO:0000313" key="2">
    <source>
        <dbReference type="EMBL" id="ETW83825.1"/>
    </source>
</evidence>
<dbReference type="Proteomes" id="UP000030671">
    <property type="component" value="Unassembled WGS sequence"/>
</dbReference>
<dbReference type="RefSeq" id="XP_009543566.1">
    <property type="nucleotide sequence ID" value="XM_009545271.1"/>
</dbReference>
<organism evidence="2 3">
    <name type="scientific">Heterobasidion irregulare (strain TC 32-1)</name>
    <dbReference type="NCBI Taxonomy" id="747525"/>
    <lineage>
        <taxon>Eukaryota</taxon>
        <taxon>Fungi</taxon>
        <taxon>Dikarya</taxon>
        <taxon>Basidiomycota</taxon>
        <taxon>Agaricomycotina</taxon>
        <taxon>Agaricomycetes</taxon>
        <taxon>Russulales</taxon>
        <taxon>Bondarzewiaceae</taxon>
        <taxon>Heterobasidion</taxon>
        <taxon>Heterobasidion annosum species complex</taxon>
    </lineage>
</organism>
<evidence type="ECO:0000313" key="3">
    <source>
        <dbReference type="Proteomes" id="UP000030671"/>
    </source>
</evidence>
<reference evidence="2 3" key="1">
    <citation type="journal article" date="2012" name="New Phytol.">
        <title>Insight into trade-off between wood decay and parasitism from the genome of a fungal forest pathogen.</title>
        <authorList>
            <person name="Olson A."/>
            <person name="Aerts A."/>
            <person name="Asiegbu F."/>
            <person name="Belbahri L."/>
            <person name="Bouzid O."/>
            <person name="Broberg A."/>
            <person name="Canback B."/>
            <person name="Coutinho P.M."/>
            <person name="Cullen D."/>
            <person name="Dalman K."/>
            <person name="Deflorio G."/>
            <person name="van Diepen L.T."/>
            <person name="Dunand C."/>
            <person name="Duplessis S."/>
            <person name="Durling M."/>
            <person name="Gonthier P."/>
            <person name="Grimwood J."/>
            <person name="Fossdal C.G."/>
            <person name="Hansson D."/>
            <person name="Henrissat B."/>
            <person name="Hietala A."/>
            <person name="Himmelstrand K."/>
            <person name="Hoffmeister D."/>
            <person name="Hogberg N."/>
            <person name="James T.Y."/>
            <person name="Karlsson M."/>
            <person name="Kohler A."/>
            <person name="Kues U."/>
            <person name="Lee Y.H."/>
            <person name="Lin Y.C."/>
            <person name="Lind M."/>
            <person name="Lindquist E."/>
            <person name="Lombard V."/>
            <person name="Lucas S."/>
            <person name="Lunden K."/>
            <person name="Morin E."/>
            <person name="Murat C."/>
            <person name="Park J."/>
            <person name="Raffaello T."/>
            <person name="Rouze P."/>
            <person name="Salamov A."/>
            <person name="Schmutz J."/>
            <person name="Solheim H."/>
            <person name="Stahlberg J."/>
            <person name="Velez H."/>
            <person name="de Vries R.P."/>
            <person name="Wiebenga A."/>
            <person name="Woodward S."/>
            <person name="Yakovlev I."/>
            <person name="Garbelotto M."/>
            <person name="Martin F."/>
            <person name="Grigoriev I.V."/>
            <person name="Stenlid J."/>
        </authorList>
    </citation>
    <scope>NUCLEOTIDE SEQUENCE [LARGE SCALE GENOMIC DNA]</scope>
    <source>
        <strain evidence="2 3">TC 32-1</strain>
    </source>
</reference>
<gene>
    <name evidence="2" type="ORF">HETIRDRAFT_449454</name>
</gene>
<feature type="region of interest" description="Disordered" evidence="1">
    <location>
        <begin position="174"/>
        <end position="200"/>
    </location>
</feature>
<dbReference type="InParanoid" id="W4KEU8"/>
<dbReference type="HOGENOM" id="CLU_1366402_0_0_1"/>
<dbReference type="KEGG" id="hir:HETIRDRAFT_449454"/>
<feature type="region of interest" description="Disordered" evidence="1">
    <location>
        <begin position="1"/>
        <end position="40"/>
    </location>
</feature>
<sequence length="200" mass="21503">MIPDRLRNFLYPPATSPSQSTQHSVVAAEPLIADPPSSPSAFEKLLASEDLPPPGPDHFHARRALWLTPLSVPRPPSPPSASEAHTRLEELLNKPGALENNDVWQAGLGKVWKSLVSGGRLKQLLPLKLVIKILYAGWLRDGTWPENAAAVETDDFFSPAHVYPHPHSPALGYGDAGRLSSGAPSDSTSAAVRNGSIIQH</sequence>
<dbReference type="eggNOG" id="ENOG502SVVF">
    <property type="taxonomic scope" value="Eukaryota"/>
</dbReference>
<feature type="compositionally biased region" description="Polar residues" evidence="1">
    <location>
        <begin position="182"/>
        <end position="200"/>
    </location>
</feature>
<proteinExistence type="predicted"/>
<keyword evidence="3" id="KW-1185">Reference proteome</keyword>
<dbReference type="OrthoDB" id="3366194at2759"/>